<dbReference type="CDD" id="cd11386">
    <property type="entry name" value="MCP_signal"/>
    <property type="match status" value="1"/>
</dbReference>
<evidence type="ECO:0000259" key="5">
    <source>
        <dbReference type="PROSITE" id="PS50111"/>
    </source>
</evidence>
<dbReference type="RefSeq" id="WP_076622055.1">
    <property type="nucleotide sequence ID" value="NZ_BMEW01000002.1"/>
</dbReference>
<dbReference type="Proteomes" id="UP000186559">
    <property type="component" value="Chromosome"/>
</dbReference>
<dbReference type="SUPFAM" id="SSF46458">
    <property type="entry name" value="Globin-like"/>
    <property type="match status" value="1"/>
</dbReference>
<dbReference type="GO" id="GO:0006935">
    <property type="term" value="P:chemotaxis"/>
    <property type="evidence" value="ECO:0007669"/>
    <property type="project" value="UniProtKB-KW"/>
</dbReference>
<dbReference type="EMBL" id="CP014796">
    <property type="protein sequence ID" value="APX21392.1"/>
    <property type="molecule type" value="Genomic_DNA"/>
</dbReference>
<keyword evidence="8" id="KW-1185">Reference proteome</keyword>
<dbReference type="InterPro" id="IPR051310">
    <property type="entry name" value="MCP_chemotaxis"/>
</dbReference>
<evidence type="ECO:0000259" key="6">
    <source>
        <dbReference type="PROSITE" id="PS50885"/>
    </source>
</evidence>
<dbReference type="STRING" id="1229727.Ga0080559_TMP596"/>
<dbReference type="InterPro" id="IPR039379">
    <property type="entry name" value="Protoglobin_sensor_dom"/>
</dbReference>
<dbReference type="InterPro" id="IPR009050">
    <property type="entry name" value="Globin-like_sf"/>
</dbReference>
<dbReference type="PRINTS" id="PR00260">
    <property type="entry name" value="CHEMTRNSDUCR"/>
</dbReference>
<dbReference type="Gene3D" id="1.10.287.950">
    <property type="entry name" value="Methyl-accepting chemotaxis protein"/>
    <property type="match status" value="1"/>
</dbReference>
<feature type="domain" description="Methyl-accepting transducer" evidence="5">
    <location>
        <begin position="221"/>
        <end position="450"/>
    </location>
</feature>
<keyword evidence="1" id="KW-0145">Chemotaxis</keyword>
<dbReference type="GO" id="GO:0007165">
    <property type="term" value="P:signal transduction"/>
    <property type="evidence" value="ECO:0007669"/>
    <property type="project" value="UniProtKB-KW"/>
</dbReference>
<name>A0A1U7CZT5_9RHOB</name>
<dbReference type="AlphaFoldDB" id="A0A1U7CZT5"/>
<dbReference type="Pfam" id="PF00015">
    <property type="entry name" value="MCPsignal"/>
    <property type="match status" value="1"/>
</dbReference>
<evidence type="ECO:0000313" key="7">
    <source>
        <dbReference type="EMBL" id="APX21392.1"/>
    </source>
</evidence>
<evidence type="ECO:0000256" key="2">
    <source>
        <dbReference type="ARBA" id="ARBA00029447"/>
    </source>
</evidence>
<dbReference type="InterPro" id="IPR044398">
    <property type="entry name" value="Globin-sensor_dom"/>
</dbReference>
<dbReference type="InterPro" id="IPR012292">
    <property type="entry name" value="Globin/Proto"/>
</dbReference>
<dbReference type="SUPFAM" id="SSF58104">
    <property type="entry name" value="Methyl-accepting chemotaxis protein (MCP) signaling domain"/>
    <property type="match status" value="1"/>
</dbReference>
<protein>
    <submittedName>
        <fullName evidence="7">Methyl-accepting chemotaxis protein</fullName>
    </submittedName>
</protein>
<proteinExistence type="inferred from homology"/>
<dbReference type="GO" id="GO:0020037">
    <property type="term" value="F:heme binding"/>
    <property type="evidence" value="ECO:0007669"/>
    <property type="project" value="InterPro"/>
</dbReference>
<sequence>MPPASLDLFGLDDRDLGLLREAGTLLVPKLDAVLDRFYEGALSDPDAARHFTSDAVIAHAREAQRRHWSRLLEGRLDDTYFASVDRIGRTHAAINLPLELYMSAYAKAALDLTERLLAAITLKLIGPRRARYRRMMGVLNSAFALDIEQVTSVTFRVWGEEQQKAFGHIRTAIGHLARGDLTHSIPGPGESDFPAAYDDVRIDLNAAARHLEAVFASLAHATGQLLQIVDRVGDSTGELSRRTSSQAASLEQTTAAMQLVNDGLRETSGKTSGTRDTFRGAQAEMRSSASIAGDAADVMGTIRASSEKIAQIIGLIDDIAFQTNLLALNAGVEAARAGEAGRGFAVVAGEVRTLAANASDAAQEIRGLIQSSGEQVRDGAILVEKARNAVTRVVADFETMLESIDTIAEVTGEQSSGLQEINQTITDLDRITQSNAAMVDETSDAMSRIREMAQENRRQIGALRFRETTEESSAGTGWEAEKPQPRPARGQKRA</sequence>
<feature type="region of interest" description="Disordered" evidence="4">
    <location>
        <begin position="462"/>
        <end position="494"/>
    </location>
</feature>
<evidence type="ECO:0000256" key="3">
    <source>
        <dbReference type="PROSITE-ProRule" id="PRU00284"/>
    </source>
</evidence>
<dbReference type="InterPro" id="IPR004089">
    <property type="entry name" value="MCPsignal_dom"/>
</dbReference>
<dbReference type="PROSITE" id="PS50111">
    <property type="entry name" value="CHEMOTAXIS_TRANSDUC_2"/>
    <property type="match status" value="1"/>
</dbReference>
<dbReference type="OrthoDB" id="4514964at2"/>
<keyword evidence="3" id="KW-0807">Transducer</keyword>
<dbReference type="GO" id="GO:0016020">
    <property type="term" value="C:membrane"/>
    <property type="evidence" value="ECO:0007669"/>
    <property type="project" value="InterPro"/>
</dbReference>
<dbReference type="Gene3D" id="1.10.490.10">
    <property type="entry name" value="Globins"/>
    <property type="match status" value="1"/>
</dbReference>
<accession>A0A1U7CZT5</accession>
<dbReference type="GO" id="GO:0004888">
    <property type="term" value="F:transmembrane signaling receptor activity"/>
    <property type="evidence" value="ECO:0007669"/>
    <property type="project" value="InterPro"/>
</dbReference>
<dbReference type="InterPro" id="IPR004090">
    <property type="entry name" value="Chemotax_Me-accpt_rcpt"/>
</dbReference>
<gene>
    <name evidence="7" type="ORF">Ga0080559_TMP596</name>
</gene>
<dbReference type="PANTHER" id="PTHR43531:SF11">
    <property type="entry name" value="METHYL-ACCEPTING CHEMOTAXIS PROTEIN 3"/>
    <property type="match status" value="1"/>
</dbReference>
<dbReference type="SMART" id="SM00283">
    <property type="entry name" value="MA"/>
    <property type="match status" value="1"/>
</dbReference>
<feature type="domain" description="HAMP" evidence="6">
    <location>
        <begin position="160"/>
        <end position="216"/>
    </location>
</feature>
<dbReference type="GO" id="GO:0019825">
    <property type="term" value="F:oxygen binding"/>
    <property type="evidence" value="ECO:0007669"/>
    <property type="project" value="InterPro"/>
</dbReference>
<organism evidence="7 8">
    <name type="scientific">Salipiger profundus</name>
    <dbReference type="NCBI Taxonomy" id="1229727"/>
    <lineage>
        <taxon>Bacteria</taxon>
        <taxon>Pseudomonadati</taxon>
        <taxon>Pseudomonadota</taxon>
        <taxon>Alphaproteobacteria</taxon>
        <taxon>Rhodobacterales</taxon>
        <taxon>Roseobacteraceae</taxon>
        <taxon>Salipiger</taxon>
    </lineage>
</organism>
<dbReference type="InterPro" id="IPR003660">
    <property type="entry name" value="HAMP_dom"/>
</dbReference>
<evidence type="ECO:0000256" key="4">
    <source>
        <dbReference type="SAM" id="MobiDB-lite"/>
    </source>
</evidence>
<evidence type="ECO:0000313" key="8">
    <source>
        <dbReference type="Proteomes" id="UP000186559"/>
    </source>
</evidence>
<dbReference type="Pfam" id="PF11563">
    <property type="entry name" value="Protoglobin"/>
    <property type="match status" value="1"/>
</dbReference>
<dbReference type="PROSITE" id="PS50885">
    <property type="entry name" value="HAMP"/>
    <property type="match status" value="1"/>
</dbReference>
<reference evidence="7 8" key="1">
    <citation type="submission" date="2016-03" db="EMBL/GenBank/DDBJ databases">
        <title>Deep-sea bacteria in the southern Pacific.</title>
        <authorList>
            <person name="Tang K."/>
        </authorList>
    </citation>
    <scope>NUCLEOTIDE SEQUENCE [LARGE SCALE GENOMIC DNA]</scope>
    <source>
        <strain evidence="7 8">JLT2016</strain>
    </source>
</reference>
<evidence type="ECO:0000256" key="1">
    <source>
        <dbReference type="ARBA" id="ARBA00022500"/>
    </source>
</evidence>
<dbReference type="CDD" id="cd01068">
    <property type="entry name" value="globin_sensor"/>
    <property type="match status" value="1"/>
</dbReference>
<dbReference type="PANTHER" id="PTHR43531">
    <property type="entry name" value="PROTEIN ICFG"/>
    <property type="match status" value="1"/>
</dbReference>
<dbReference type="KEGG" id="tpro:Ga0080559_TMP596"/>
<comment type="similarity">
    <text evidence="2">Belongs to the methyl-accepting chemotaxis (MCP) protein family.</text>
</comment>